<comment type="function">
    <text evidence="5">Part of a binding-protein-dependent transport system for a sugar.</text>
</comment>
<comment type="similarity">
    <text evidence="2">Belongs to the bacterial solute-binding protein 1 family.</text>
</comment>
<accession>A0A9X5GRW2</accession>
<evidence type="ECO:0000256" key="4">
    <source>
        <dbReference type="ARBA" id="ARBA00022729"/>
    </source>
</evidence>
<comment type="caution">
    <text evidence="9">The sequence shown here is derived from an EMBL/GenBank/DDBJ whole genome shotgun (WGS) entry which is preliminary data.</text>
</comment>
<feature type="chain" id="PRO_5040986936" description="Probable sugar-binding periplasmic protein" evidence="8">
    <location>
        <begin position="23"/>
        <end position="458"/>
    </location>
</feature>
<evidence type="ECO:0000313" key="9">
    <source>
        <dbReference type="EMBL" id="NBJ92395.1"/>
    </source>
</evidence>
<dbReference type="InterPro" id="IPR050490">
    <property type="entry name" value="Bact_solute-bd_prot1"/>
</dbReference>
<evidence type="ECO:0000256" key="8">
    <source>
        <dbReference type="SAM" id="SignalP"/>
    </source>
</evidence>
<protein>
    <recommendedName>
        <fullName evidence="6">Probable sugar-binding periplasmic protein</fullName>
    </recommendedName>
</protein>
<keyword evidence="3" id="KW-0813">Transport</keyword>
<evidence type="ECO:0000313" key="10">
    <source>
        <dbReference type="Proteomes" id="UP001154420"/>
    </source>
</evidence>
<dbReference type="Pfam" id="PF01547">
    <property type="entry name" value="SBP_bac_1"/>
    <property type="match status" value="1"/>
</dbReference>
<dbReference type="PANTHER" id="PTHR43649">
    <property type="entry name" value="ARABINOSE-BINDING PROTEIN-RELATED"/>
    <property type="match status" value="1"/>
</dbReference>
<dbReference type="RefSeq" id="WP_160559489.1">
    <property type="nucleotide sequence ID" value="NZ_QZDT01000008.1"/>
</dbReference>
<evidence type="ECO:0000256" key="5">
    <source>
        <dbReference type="ARBA" id="ARBA00049629"/>
    </source>
</evidence>
<feature type="signal peptide" evidence="8">
    <location>
        <begin position="1"/>
        <end position="22"/>
    </location>
</feature>
<dbReference type="PROSITE" id="PS51257">
    <property type="entry name" value="PROKAR_LIPOPROTEIN"/>
    <property type="match status" value="1"/>
</dbReference>
<proteinExistence type="inferred from homology"/>
<keyword evidence="10" id="KW-1185">Reference proteome</keyword>
<evidence type="ECO:0000256" key="2">
    <source>
        <dbReference type="ARBA" id="ARBA00008520"/>
    </source>
</evidence>
<reference evidence="9" key="1">
    <citation type="submission" date="2018-09" db="EMBL/GenBank/DDBJ databases">
        <title>Murine metabolic-syndrome-specific gut microbial biobank.</title>
        <authorList>
            <person name="Liu C."/>
        </authorList>
    </citation>
    <scope>NUCLEOTIDE SEQUENCE</scope>
    <source>
        <strain evidence="9">D42-62</strain>
    </source>
</reference>
<sequence>MKKSMLKKIGILMSAVMCVSLAGGCGKSAGSSESQETGNDQETNSSQDASSANADAAENDEEGSAPAEGEVTITWLNHYQEAGKQAWVEKCKEVFEEKYPNVTLNIETVGADSYTTILQTKLASDDAPAIFDLASNYDLSVYDEAGHLADLTGQPCLERVDSDLLLEGQIDGVQKGIPIEITGYGVFYNEEVFAENGVEIPTTLSEMQAVCETLSANGVQPFAAPFAEQWAFRYYLRAISDITCLMPDHSWNESKMDKTSTFSEDEKFQEAVETYFSFHEYWGEDPFGTSWEDAQAMVANKEAAMCIHGSWAVDGFLSHNPDCQIGVFPMPVSEDAKDTIMIKEPGQQLVLYNNGDAAQMEAAYDLYNTIYSEECMSAYAEEAHQMPSVVGSYNMLPALKTIVEYPADSSFMEAGITRTMTSEYEDILMEILINHSMGESFDMDGFCQEADAAFAAVE</sequence>
<organism evidence="9 10">
    <name type="scientific">Parablautia muri</name>
    <dbReference type="NCBI Taxonomy" id="2320879"/>
    <lineage>
        <taxon>Bacteria</taxon>
        <taxon>Bacillati</taxon>
        <taxon>Bacillota</taxon>
        <taxon>Clostridia</taxon>
        <taxon>Lachnospirales</taxon>
        <taxon>Lachnospiraceae</taxon>
        <taxon>Parablautia</taxon>
    </lineage>
</organism>
<dbReference type="EMBL" id="QZDT01000008">
    <property type="protein sequence ID" value="NBJ92395.1"/>
    <property type="molecule type" value="Genomic_DNA"/>
</dbReference>
<dbReference type="GO" id="GO:0030313">
    <property type="term" value="C:cell envelope"/>
    <property type="evidence" value="ECO:0007669"/>
    <property type="project" value="UniProtKB-SubCell"/>
</dbReference>
<feature type="region of interest" description="Disordered" evidence="7">
    <location>
        <begin position="26"/>
        <end position="67"/>
    </location>
</feature>
<gene>
    <name evidence="9" type="ORF">D5281_07230</name>
</gene>
<dbReference type="AlphaFoldDB" id="A0A9X5GRW2"/>
<feature type="compositionally biased region" description="Low complexity" evidence="7">
    <location>
        <begin position="44"/>
        <end position="56"/>
    </location>
</feature>
<evidence type="ECO:0000256" key="3">
    <source>
        <dbReference type="ARBA" id="ARBA00022448"/>
    </source>
</evidence>
<evidence type="ECO:0000256" key="1">
    <source>
        <dbReference type="ARBA" id="ARBA00004196"/>
    </source>
</evidence>
<dbReference type="OrthoDB" id="2060074at2"/>
<name>A0A9X5GRW2_9FIRM</name>
<dbReference type="PANTHER" id="PTHR43649:SF28">
    <property type="entry name" value="BINDING PROTEIN COMPONENT OF ABC SUGAR TRANSPORTER-RELATED"/>
    <property type="match status" value="1"/>
</dbReference>
<dbReference type="SUPFAM" id="SSF53850">
    <property type="entry name" value="Periplasmic binding protein-like II"/>
    <property type="match status" value="1"/>
</dbReference>
<dbReference type="Gene3D" id="3.40.190.10">
    <property type="entry name" value="Periplasmic binding protein-like II"/>
    <property type="match status" value="2"/>
</dbReference>
<dbReference type="Proteomes" id="UP001154420">
    <property type="component" value="Unassembled WGS sequence"/>
</dbReference>
<evidence type="ECO:0000256" key="7">
    <source>
        <dbReference type="SAM" id="MobiDB-lite"/>
    </source>
</evidence>
<comment type="subcellular location">
    <subcellularLocation>
        <location evidence="1">Cell envelope</location>
    </subcellularLocation>
</comment>
<evidence type="ECO:0000256" key="6">
    <source>
        <dbReference type="ARBA" id="ARBA00049753"/>
    </source>
</evidence>
<keyword evidence="4 8" id="KW-0732">Signal</keyword>
<feature type="compositionally biased region" description="Polar residues" evidence="7">
    <location>
        <begin position="29"/>
        <end position="43"/>
    </location>
</feature>
<dbReference type="InterPro" id="IPR006059">
    <property type="entry name" value="SBP"/>
</dbReference>